<evidence type="ECO:0000313" key="2">
    <source>
        <dbReference type="Proteomes" id="UP000011688"/>
    </source>
</evidence>
<sequence>MGQTRIANTDPDPVYLRYKEVQGTEITERTLDSEVRARNVLDVIKGLDRQTKSSSVEFDLDLDANPDMWVSHLLENYPDPPEVFDSSLINNFCDSLYTSARKPGKYAILIVVANSVIICHTDSKEKTITTEADVLERLLDTDNVDKYVRFKRERDGLTAYHFERNQNTKSFSEWLGLQPEEIAFEEAGDIKIYTHQKDATSIFQYSRDEFVHKFLLEESHTLVSDILRFPDGDEFPVNQVKLGRRSYETVDEFLQTFYNIYYDLQTYRTKYADLTESLGLWNGGITDYNSKVTRGLDSEILLKKEHDRLNIIFADNFIDLSAGWRLELLSNFISGDKTRLYHVGSGFTEEPQTIGPFLIYNKASGDFERLNELYDIISNFNTGDTMANIISHVIFDTAAEWFDGPEAHFFDQLGEKCVENLDAEGVVIPEEGNIIEYKSRDWFSGIDNDELADKITKEIQNDTTLLIGGIEDQQTIRPLSRNRFDPDRDNDIRETLLSKNGNHSTINFSTLPVREDECLTVVFSIKSDMETDFSFIETPS</sequence>
<dbReference type="AlphaFoldDB" id="L9X2D5"/>
<reference evidence="1 2" key="1">
    <citation type="journal article" date="2014" name="PLoS Genet.">
        <title>Phylogenetically driven sequencing of extremely halophilic archaea reveals strategies for static and dynamic osmo-response.</title>
        <authorList>
            <person name="Becker E.A."/>
            <person name="Seitzer P.M."/>
            <person name="Tritt A."/>
            <person name="Larsen D."/>
            <person name="Krusor M."/>
            <person name="Yao A.I."/>
            <person name="Wu D."/>
            <person name="Madern D."/>
            <person name="Eisen J.A."/>
            <person name="Darling A.E."/>
            <person name="Facciotti M.T."/>
        </authorList>
    </citation>
    <scope>NUCLEOTIDE SEQUENCE [LARGE SCALE GENOMIC DNA]</scope>
    <source>
        <strain evidence="1 2">DSM 10524</strain>
    </source>
</reference>
<dbReference type="Proteomes" id="UP000011688">
    <property type="component" value="Unassembled WGS sequence"/>
</dbReference>
<keyword evidence="2" id="KW-1185">Reference proteome</keyword>
<evidence type="ECO:0000313" key="1">
    <source>
        <dbReference type="EMBL" id="ELY55616.1"/>
    </source>
</evidence>
<name>L9X2D5_9EURY</name>
<protein>
    <submittedName>
        <fullName evidence="1">Uncharacterized protein</fullName>
    </submittedName>
</protein>
<accession>L9X2D5</accession>
<comment type="caution">
    <text evidence="1">The sequence shown here is derived from an EMBL/GenBank/DDBJ whole genome shotgun (WGS) entry which is preliminary data.</text>
</comment>
<dbReference type="EMBL" id="AOIB01000030">
    <property type="protein sequence ID" value="ELY55616.1"/>
    <property type="molecule type" value="Genomic_DNA"/>
</dbReference>
<dbReference type="eggNOG" id="ENOG502N551">
    <property type="taxonomic scope" value="Archaea"/>
</dbReference>
<gene>
    <name evidence="1" type="ORF">C491_15657</name>
</gene>
<organism evidence="1 2">
    <name type="scientific">Natronococcus amylolyticus DSM 10524</name>
    <dbReference type="NCBI Taxonomy" id="1227497"/>
    <lineage>
        <taxon>Archaea</taxon>
        <taxon>Methanobacteriati</taxon>
        <taxon>Methanobacteriota</taxon>
        <taxon>Stenosarchaea group</taxon>
        <taxon>Halobacteria</taxon>
        <taxon>Halobacteriales</taxon>
        <taxon>Natrialbaceae</taxon>
        <taxon>Natronococcus</taxon>
    </lineage>
</organism>
<dbReference type="OrthoDB" id="359391at2157"/>
<proteinExistence type="predicted"/>
<dbReference type="RefSeq" id="WP_005557846.1">
    <property type="nucleotide sequence ID" value="NZ_AOIB01000030.1"/>
</dbReference>